<evidence type="ECO:0008006" key="4">
    <source>
        <dbReference type="Google" id="ProtNLM"/>
    </source>
</evidence>
<dbReference type="EMBL" id="QKOD01000002">
    <property type="protein sequence ID" value="RNJ45819.1"/>
    <property type="molecule type" value="Genomic_DNA"/>
</dbReference>
<keyword evidence="1" id="KW-0472">Membrane</keyword>
<sequence>MARISEDASLATLARADPTRILYNALVPFAVASLEGFFSKAFYILIRYSDRAQAHLRTQERKIEFQDAVALAKGTKTVEEIVTSWYSFQNISSIQKAYSEWLGIDFRKILRSVENRKGKAKDLDETLANMIAFRHRVIHELELDFDFRHADISDTMRDAQRIIEAFVVHLEEHHGKIIRDETAMALEG</sequence>
<dbReference type="Proteomes" id="UP000275436">
    <property type="component" value="Unassembled WGS sequence"/>
</dbReference>
<feature type="transmembrane region" description="Helical" evidence="1">
    <location>
        <begin position="21"/>
        <end position="46"/>
    </location>
</feature>
<accession>A0A3M9XCR1</accession>
<evidence type="ECO:0000313" key="2">
    <source>
        <dbReference type="EMBL" id="RNJ45819.1"/>
    </source>
</evidence>
<protein>
    <recommendedName>
        <fullName evidence="4">RiboL-PSP-HEPN domain-containing protein</fullName>
    </recommendedName>
</protein>
<organism evidence="2 3">
    <name type="scientific">Mesorhizobium japonicum</name>
    <dbReference type="NCBI Taxonomy" id="2066070"/>
    <lineage>
        <taxon>Bacteria</taxon>
        <taxon>Pseudomonadati</taxon>
        <taxon>Pseudomonadota</taxon>
        <taxon>Alphaproteobacteria</taxon>
        <taxon>Hyphomicrobiales</taxon>
        <taxon>Phyllobacteriaceae</taxon>
        <taxon>Mesorhizobium</taxon>
    </lineage>
</organism>
<evidence type="ECO:0000256" key="1">
    <source>
        <dbReference type="SAM" id="Phobius"/>
    </source>
</evidence>
<evidence type="ECO:0000313" key="3">
    <source>
        <dbReference type="Proteomes" id="UP000275436"/>
    </source>
</evidence>
<gene>
    <name evidence="2" type="ORF">DNR46_10155</name>
</gene>
<dbReference type="AlphaFoldDB" id="A0A3M9XCR1"/>
<keyword evidence="1" id="KW-1133">Transmembrane helix</keyword>
<keyword evidence="1" id="KW-0812">Transmembrane</keyword>
<reference evidence="2 3" key="1">
    <citation type="journal article" date="2018" name="Mol. Plant Microbe Interact.">
        <title>Taxonomically Different Co-Microsymbionts of a Relict Legume, Oxytropis popoviana, Have Complementary Sets of Symbiotic Genes and Together Increase the Efficiency of Plant Nodulation.</title>
        <authorList>
            <person name="Safronova V."/>
            <person name="Belimov A."/>
            <person name="Sazanova A."/>
            <person name="Chirak E."/>
            <person name="Verkhozina A."/>
            <person name="Kuznetsova I."/>
            <person name="Andronov E."/>
            <person name="Puhalsky J."/>
            <person name="Tikhonovich I."/>
        </authorList>
    </citation>
    <scope>NUCLEOTIDE SEQUENCE [LARGE SCALE GENOMIC DNA]</scope>
    <source>
        <strain evidence="2 3">Opo-235</strain>
    </source>
</reference>
<comment type="caution">
    <text evidence="2">The sequence shown here is derived from an EMBL/GenBank/DDBJ whole genome shotgun (WGS) entry which is preliminary data.</text>
</comment>
<name>A0A3M9XCR1_9HYPH</name>
<proteinExistence type="predicted"/>